<evidence type="ECO:0000256" key="1">
    <source>
        <dbReference type="SAM" id="Phobius"/>
    </source>
</evidence>
<dbReference type="AlphaFoldDB" id="A0A1T4VHB0"/>
<dbReference type="NCBIfam" id="NF041770">
    <property type="entry name" value="CFI_box_CTERM"/>
    <property type="match status" value="1"/>
</dbReference>
<dbReference type="EMBL" id="FUYA01000001">
    <property type="protein sequence ID" value="SKA64335.1"/>
    <property type="molecule type" value="Genomic_DNA"/>
</dbReference>
<dbReference type="Proteomes" id="UP000189733">
    <property type="component" value="Unassembled WGS sequence"/>
</dbReference>
<dbReference type="InterPro" id="IPR049886">
    <property type="entry name" value="CFI_box_CTERM_dom"/>
</dbReference>
<dbReference type="Pfam" id="PF07963">
    <property type="entry name" value="N_methyl"/>
    <property type="match status" value="1"/>
</dbReference>
<dbReference type="STRING" id="1121442.SAMN02745702_00312"/>
<name>A0A1T4VHB0_9BACT</name>
<gene>
    <name evidence="2" type="ORF">SAMN02745702_00312</name>
</gene>
<proteinExistence type="predicted"/>
<sequence length="298" mass="32065">MNTQHTANGFTLIELIAVIVLVGILAAAGGMFFADGARGYMAVRESSDISQKLDLTIMRLEREFRESLEITKHNGFTDISKMVAETPAGFRSVALNGETLLMGKGEDYPTPSDGYVLMDHVKNFSMTLNSAKDEKASASEDISSISITLSYAAQYGKTQTVRTTLFLRNNGNIGSSTPPPGGVTPPEPGDHCFVATAACGGDLHPMVRTLRAFRDEYLAPWAGGRAFISAYYTYGPYFANAIAQHPVAKICAYIALLPLTGLAALLLWSPLGGFAILLALCGIFCISKHAYKRARHVA</sequence>
<keyword evidence="1" id="KW-0812">Transmembrane</keyword>
<accession>A0A1T4VHB0</accession>
<organism evidence="2 3">
    <name type="scientific">Desulfobaculum bizertense DSM 18034</name>
    <dbReference type="NCBI Taxonomy" id="1121442"/>
    <lineage>
        <taxon>Bacteria</taxon>
        <taxon>Pseudomonadati</taxon>
        <taxon>Thermodesulfobacteriota</taxon>
        <taxon>Desulfovibrionia</taxon>
        <taxon>Desulfovibrionales</taxon>
        <taxon>Desulfovibrionaceae</taxon>
        <taxon>Desulfobaculum</taxon>
    </lineage>
</organism>
<evidence type="ECO:0000313" key="2">
    <source>
        <dbReference type="EMBL" id="SKA64335.1"/>
    </source>
</evidence>
<feature type="transmembrane region" description="Helical" evidence="1">
    <location>
        <begin position="12"/>
        <end position="34"/>
    </location>
</feature>
<evidence type="ECO:0000313" key="3">
    <source>
        <dbReference type="Proteomes" id="UP000189733"/>
    </source>
</evidence>
<dbReference type="InterPro" id="IPR045584">
    <property type="entry name" value="Pilin-like"/>
</dbReference>
<feature type="transmembrane region" description="Helical" evidence="1">
    <location>
        <begin position="274"/>
        <end position="291"/>
    </location>
</feature>
<dbReference type="NCBIfam" id="TIGR02532">
    <property type="entry name" value="IV_pilin_GFxxxE"/>
    <property type="match status" value="1"/>
</dbReference>
<keyword evidence="1" id="KW-0472">Membrane</keyword>
<dbReference type="RefSeq" id="WP_078683632.1">
    <property type="nucleotide sequence ID" value="NZ_FUYA01000001.1"/>
</dbReference>
<keyword evidence="3" id="KW-1185">Reference proteome</keyword>
<dbReference type="InterPro" id="IPR012902">
    <property type="entry name" value="N_methyl_site"/>
</dbReference>
<reference evidence="2 3" key="1">
    <citation type="submission" date="2017-02" db="EMBL/GenBank/DDBJ databases">
        <authorList>
            <person name="Peterson S.W."/>
        </authorList>
    </citation>
    <scope>NUCLEOTIDE SEQUENCE [LARGE SCALE GENOMIC DNA]</scope>
    <source>
        <strain evidence="2 3">DSM 18034</strain>
    </source>
</reference>
<dbReference type="SUPFAM" id="SSF54523">
    <property type="entry name" value="Pili subunits"/>
    <property type="match status" value="1"/>
</dbReference>
<keyword evidence="1" id="KW-1133">Transmembrane helix</keyword>
<protein>
    <submittedName>
        <fullName evidence="2">Prepilin-type N-terminal cleavage/methylation domain-containing protein</fullName>
    </submittedName>
</protein>